<dbReference type="EMBL" id="JAGFNK010001870">
    <property type="protein sequence ID" value="KAI9428806.1"/>
    <property type="molecule type" value="Genomic_DNA"/>
</dbReference>
<evidence type="ECO:0000313" key="2">
    <source>
        <dbReference type="Proteomes" id="UP001207468"/>
    </source>
</evidence>
<protein>
    <submittedName>
        <fullName evidence="1">Uncharacterized protein</fullName>
    </submittedName>
</protein>
<reference evidence="1" key="1">
    <citation type="submission" date="2021-03" db="EMBL/GenBank/DDBJ databases">
        <title>Evolutionary priming and transition to the ectomycorrhizal habit in an iconic lineage of mushroom-forming fungi: is preadaptation a requirement?</title>
        <authorList>
            <consortium name="DOE Joint Genome Institute"/>
            <person name="Looney B.P."/>
            <person name="Miyauchi S."/>
            <person name="Morin E."/>
            <person name="Drula E."/>
            <person name="Courty P.E."/>
            <person name="Chicoki N."/>
            <person name="Fauchery L."/>
            <person name="Kohler A."/>
            <person name="Kuo A."/>
            <person name="LaButti K."/>
            <person name="Pangilinan J."/>
            <person name="Lipzen A."/>
            <person name="Riley R."/>
            <person name="Andreopoulos W."/>
            <person name="He G."/>
            <person name="Johnson J."/>
            <person name="Barry K.W."/>
            <person name="Grigoriev I.V."/>
            <person name="Nagy L."/>
            <person name="Hibbett D."/>
            <person name="Henrissat B."/>
            <person name="Matheny P.B."/>
            <person name="Labbe J."/>
            <person name="Martin A.F."/>
        </authorList>
    </citation>
    <scope>NUCLEOTIDE SEQUENCE</scope>
    <source>
        <strain evidence="1">BPL698</strain>
    </source>
</reference>
<comment type="caution">
    <text evidence="1">The sequence shown here is derived from an EMBL/GenBank/DDBJ whole genome shotgun (WGS) entry which is preliminary data.</text>
</comment>
<proteinExistence type="predicted"/>
<sequence>MKQLLFIVALLWGIQGFSQVQQVNLTASGLTCSMCSKAIYKALTALPFVQQVQPDIQHSSYAITFREHTQPDFDAIANAVTGAGFSVAKLQATINFTGEQVQNDTHLKVNNETFHFLHVSDRKLNGATTVTLVDRNFVTAKEYKKYSQYTTMKCYTTGMMESCCSKKEAQELYVFTEPASNMPAHSLSVKQTMKVLHDASSEAINQRQSTELMFGLNKDWMVHASTTFSNMYSHAFQWESVRMYTKYRFLTRDDLYSHFRMAAFAEASYSRNVPHYDELSLEGDHKGVQAGVIATQLLHKLALSSSVSLIENFQEGRGEKSVYSAQSYEGLNYSVSAGYLLFPRQYTNYNQINVNLYAELLGQKSLDLNRSYLDVAPAIQFIFNSQAKLNAGYRFQVNGNMYRMSNNSWLLSFEWLWLNALKKK</sequence>
<keyword evidence="2" id="KW-1185">Reference proteome</keyword>
<accession>A0ACC0TQJ2</accession>
<dbReference type="Proteomes" id="UP001207468">
    <property type="component" value="Unassembled WGS sequence"/>
</dbReference>
<gene>
    <name evidence="1" type="ORF">F5148DRAFT_1296709</name>
</gene>
<organism evidence="1 2">
    <name type="scientific">Russula earlei</name>
    <dbReference type="NCBI Taxonomy" id="71964"/>
    <lineage>
        <taxon>Eukaryota</taxon>
        <taxon>Fungi</taxon>
        <taxon>Dikarya</taxon>
        <taxon>Basidiomycota</taxon>
        <taxon>Agaricomycotina</taxon>
        <taxon>Agaricomycetes</taxon>
        <taxon>Russulales</taxon>
        <taxon>Russulaceae</taxon>
        <taxon>Russula</taxon>
    </lineage>
</organism>
<evidence type="ECO:0000313" key="1">
    <source>
        <dbReference type="EMBL" id="KAI9428806.1"/>
    </source>
</evidence>
<name>A0ACC0TQJ2_9AGAM</name>